<keyword evidence="12" id="KW-1185">Reference proteome</keyword>
<accession>A0ABT6S5L0</accession>
<evidence type="ECO:0000256" key="6">
    <source>
        <dbReference type="ARBA" id="ARBA00022970"/>
    </source>
</evidence>
<evidence type="ECO:0000313" key="12">
    <source>
        <dbReference type="Proteomes" id="UP001223978"/>
    </source>
</evidence>
<keyword evidence="3" id="KW-0813">Transport</keyword>
<evidence type="ECO:0000313" key="11">
    <source>
        <dbReference type="EMBL" id="MDI3403194.1"/>
    </source>
</evidence>
<feature type="transmembrane region" description="Helical" evidence="9">
    <location>
        <begin position="359"/>
        <end position="383"/>
    </location>
</feature>
<sequence length="497" mass="52019">MSSKRTALGHGPPQADGLAPAEALSEYAEPGDDGFRQTLSNLQIQMIAIGGAVGVGLFLGLGERLRTAGPGLVFSYLVVSVVVYLLMRALGELVVYRPTTGAFVSYAREFVGPRFAHLTGWIYVTLGSLAAVAETAAVAVYAGYWFPDLPGWVPSVLALCLIAGSNLLTARAFGFIEVAASSVKIAAIVLFLAAGVLVIAFGDAAGVRNEASVTHLWADGGLFPNGVWPAVIVMQAVVFSYSAIEIAGISAGEAKDPGGAMPKAIRSVVLRIGVFYLGSIVVLSMLLPTRRYSGAESPFVTALGSLGIPYLGGIMNFVVLTAAISGVNATLYASVRMLRNLAANGTAPRAAARMTKNGVPVGALLGIGTFCLAGLLLIFFAGAGNAFEITLHACAVCILFGWVAIFVSHLGFRREVAAGRIAPVAFRMPGAPWTDWLCLAALAAVFAAMVFDFSQPTWYYSLFAAVALLVVHNLTYEIATRRRTPHDSADGAPAEPR</sequence>
<gene>
    <name evidence="11" type="ORF">QIS96_05060</name>
</gene>
<keyword evidence="8 9" id="KW-0472">Membrane</keyword>
<comment type="similarity">
    <text evidence="2">Belongs to the amino acid-polyamine-organocation (APC) superfamily. Amino acid transporter (AAT) (TC 2.A.3.1) family.</text>
</comment>
<evidence type="ECO:0000256" key="3">
    <source>
        <dbReference type="ARBA" id="ARBA00022448"/>
    </source>
</evidence>
<feature type="transmembrane region" description="Helical" evidence="9">
    <location>
        <begin position="433"/>
        <end position="451"/>
    </location>
</feature>
<organism evidence="11 12">
    <name type="scientific">Streptomyces cavernicola</name>
    <dbReference type="NCBI Taxonomy" id="3043613"/>
    <lineage>
        <taxon>Bacteria</taxon>
        <taxon>Bacillati</taxon>
        <taxon>Actinomycetota</taxon>
        <taxon>Actinomycetes</taxon>
        <taxon>Kitasatosporales</taxon>
        <taxon>Streptomycetaceae</taxon>
        <taxon>Streptomyces</taxon>
    </lineage>
</organism>
<keyword evidence="5 9" id="KW-0812">Transmembrane</keyword>
<keyword evidence="4" id="KW-1003">Cell membrane</keyword>
<evidence type="ECO:0000256" key="4">
    <source>
        <dbReference type="ARBA" id="ARBA00022475"/>
    </source>
</evidence>
<reference evidence="11 12" key="1">
    <citation type="submission" date="2023-05" db="EMBL/GenBank/DDBJ databases">
        <title>Draft genome sequence of Streptomyces sp. B-S-A6 isolated from a cave soil in Thailand.</title>
        <authorList>
            <person name="Chamroensaksri N."/>
            <person name="Muangham S."/>
        </authorList>
    </citation>
    <scope>NUCLEOTIDE SEQUENCE [LARGE SCALE GENOMIC DNA]</scope>
    <source>
        <strain evidence="11 12">B-S-A6</strain>
    </source>
</reference>
<feature type="transmembrane region" description="Helical" evidence="9">
    <location>
        <begin position="185"/>
        <end position="207"/>
    </location>
</feature>
<evidence type="ECO:0000256" key="1">
    <source>
        <dbReference type="ARBA" id="ARBA00004651"/>
    </source>
</evidence>
<evidence type="ECO:0000256" key="9">
    <source>
        <dbReference type="SAM" id="Phobius"/>
    </source>
</evidence>
<dbReference type="PANTHER" id="PTHR43495">
    <property type="entry name" value="GABA PERMEASE"/>
    <property type="match status" value="1"/>
</dbReference>
<dbReference type="PROSITE" id="PS00218">
    <property type="entry name" value="AMINO_ACID_PERMEASE_1"/>
    <property type="match status" value="1"/>
</dbReference>
<evidence type="ECO:0000256" key="7">
    <source>
        <dbReference type="ARBA" id="ARBA00022989"/>
    </source>
</evidence>
<dbReference type="PIRSF" id="PIRSF006060">
    <property type="entry name" value="AA_transporter"/>
    <property type="match status" value="1"/>
</dbReference>
<keyword evidence="7 9" id="KW-1133">Transmembrane helix</keyword>
<dbReference type="InterPro" id="IPR004840">
    <property type="entry name" value="Amino_acid_permease_CS"/>
</dbReference>
<evidence type="ECO:0000256" key="5">
    <source>
        <dbReference type="ARBA" id="ARBA00022692"/>
    </source>
</evidence>
<feature type="transmembrane region" description="Helical" evidence="9">
    <location>
        <begin position="307"/>
        <end position="331"/>
    </location>
</feature>
<feature type="transmembrane region" description="Helical" evidence="9">
    <location>
        <begin position="152"/>
        <end position="173"/>
    </location>
</feature>
<proteinExistence type="inferred from homology"/>
<dbReference type="Pfam" id="PF00324">
    <property type="entry name" value="AA_permease"/>
    <property type="match status" value="1"/>
</dbReference>
<name>A0ABT6S5L0_9ACTN</name>
<dbReference type="RefSeq" id="WP_282541147.1">
    <property type="nucleotide sequence ID" value="NZ_JASCIQ010000004.1"/>
</dbReference>
<feature type="transmembrane region" description="Helical" evidence="9">
    <location>
        <begin position="457"/>
        <end position="476"/>
    </location>
</feature>
<feature type="domain" description="Amino acid permease/ SLC12A" evidence="10">
    <location>
        <begin position="44"/>
        <end position="475"/>
    </location>
</feature>
<comment type="caution">
    <text evidence="11">The sequence shown here is derived from an EMBL/GenBank/DDBJ whole genome shotgun (WGS) entry which is preliminary data.</text>
</comment>
<dbReference type="EMBL" id="JASCIQ010000004">
    <property type="protein sequence ID" value="MDI3403194.1"/>
    <property type="molecule type" value="Genomic_DNA"/>
</dbReference>
<keyword evidence="6" id="KW-0029">Amino-acid transport</keyword>
<dbReference type="Proteomes" id="UP001223978">
    <property type="component" value="Unassembled WGS sequence"/>
</dbReference>
<feature type="transmembrane region" description="Helical" evidence="9">
    <location>
        <begin position="268"/>
        <end position="287"/>
    </location>
</feature>
<feature type="transmembrane region" description="Helical" evidence="9">
    <location>
        <begin position="44"/>
        <end position="62"/>
    </location>
</feature>
<dbReference type="Gene3D" id="1.20.1740.10">
    <property type="entry name" value="Amino acid/polyamine transporter I"/>
    <property type="match status" value="1"/>
</dbReference>
<dbReference type="InterPro" id="IPR004841">
    <property type="entry name" value="AA-permease/SLC12A_dom"/>
</dbReference>
<comment type="subcellular location">
    <subcellularLocation>
        <location evidence="1">Cell membrane</location>
        <topology evidence="1">Multi-pass membrane protein</topology>
    </subcellularLocation>
</comment>
<feature type="transmembrane region" description="Helical" evidence="9">
    <location>
        <begin position="68"/>
        <end position="87"/>
    </location>
</feature>
<feature type="transmembrane region" description="Helical" evidence="9">
    <location>
        <begin position="389"/>
        <end position="412"/>
    </location>
</feature>
<evidence type="ECO:0000259" key="10">
    <source>
        <dbReference type="Pfam" id="PF00324"/>
    </source>
</evidence>
<feature type="transmembrane region" description="Helical" evidence="9">
    <location>
        <begin position="227"/>
        <end position="247"/>
    </location>
</feature>
<protein>
    <submittedName>
        <fullName evidence="11">Amino acid permease</fullName>
    </submittedName>
</protein>
<evidence type="ECO:0000256" key="2">
    <source>
        <dbReference type="ARBA" id="ARBA00008583"/>
    </source>
</evidence>
<evidence type="ECO:0000256" key="8">
    <source>
        <dbReference type="ARBA" id="ARBA00023136"/>
    </source>
</evidence>
<dbReference type="PANTHER" id="PTHR43495:SF1">
    <property type="entry name" value="L-ASPARAGINE PERMEASE"/>
    <property type="match status" value="1"/>
</dbReference>